<keyword evidence="2" id="KW-0732">Signal</keyword>
<feature type="signal peptide" evidence="2">
    <location>
        <begin position="1"/>
        <end position="27"/>
    </location>
</feature>
<name>A0A7W3U4H0_9GAMM</name>
<reference evidence="3 4" key="1">
    <citation type="submission" date="2020-07" db="EMBL/GenBank/DDBJ databases">
        <authorList>
            <person name="Xu S."/>
            <person name="Li A."/>
        </authorList>
    </citation>
    <scope>NUCLEOTIDE SEQUENCE [LARGE SCALE GENOMIC DNA]</scope>
    <source>
        <strain evidence="3 4">SG-8</strain>
    </source>
</reference>
<evidence type="ECO:0000313" key="3">
    <source>
        <dbReference type="EMBL" id="MBB1088702.1"/>
    </source>
</evidence>
<protein>
    <recommendedName>
        <fullName evidence="5">DUF1311 domain-containing protein</fullName>
    </recommendedName>
</protein>
<dbReference type="Proteomes" id="UP000552587">
    <property type="component" value="Unassembled WGS sequence"/>
</dbReference>
<proteinExistence type="predicted"/>
<accession>A0A7W3U4H0</accession>
<evidence type="ECO:0000256" key="1">
    <source>
        <dbReference type="SAM" id="MobiDB-lite"/>
    </source>
</evidence>
<organism evidence="3 4">
    <name type="scientific">Marilutibacter penaei</name>
    <dbReference type="NCBI Taxonomy" id="2759900"/>
    <lineage>
        <taxon>Bacteria</taxon>
        <taxon>Pseudomonadati</taxon>
        <taxon>Pseudomonadota</taxon>
        <taxon>Gammaproteobacteria</taxon>
        <taxon>Lysobacterales</taxon>
        <taxon>Lysobacteraceae</taxon>
        <taxon>Marilutibacter</taxon>
    </lineage>
</organism>
<evidence type="ECO:0008006" key="5">
    <source>
        <dbReference type="Google" id="ProtNLM"/>
    </source>
</evidence>
<gene>
    <name evidence="3" type="ORF">H4F99_09390</name>
</gene>
<dbReference type="AlphaFoldDB" id="A0A7W3U4H0"/>
<keyword evidence="4" id="KW-1185">Reference proteome</keyword>
<evidence type="ECO:0000256" key="2">
    <source>
        <dbReference type="SAM" id="SignalP"/>
    </source>
</evidence>
<evidence type="ECO:0000313" key="4">
    <source>
        <dbReference type="Proteomes" id="UP000552587"/>
    </source>
</evidence>
<feature type="compositionally biased region" description="Polar residues" evidence="1">
    <location>
        <begin position="88"/>
        <end position="101"/>
    </location>
</feature>
<sequence length="129" mass="13717">MSNAFKPLICAMTVTLASLAIPPSVSAQGGDLAAIGEQMGKSVGAMNTIAGLCGDATDSELAMLKQKQRAQHQQSGMDAASFDRGFSSGEQQVQQKWQTLSASERTNACVEVKQQFEEMARQLGQTYGQ</sequence>
<dbReference type="EMBL" id="JACHTE010000006">
    <property type="protein sequence ID" value="MBB1088702.1"/>
    <property type="molecule type" value="Genomic_DNA"/>
</dbReference>
<comment type="caution">
    <text evidence="3">The sequence shown here is derived from an EMBL/GenBank/DDBJ whole genome shotgun (WGS) entry which is preliminary data.</text>
</comment>
<feature type="chain" id="PRO_5031455400" description="DUF1311 domain-containing protein" evidence="2">
    <location>
        <begin position="28"/>
        <end position="129"/>
    </location>
</feature>
<feature type="region of interest" description="Disordered" evidence="1">
    <location>
        <begin position="68"/>
        <end position="101"/>
    </location>
</feature>
<dbReference type="RefSeq" id="WP_182669479.1">
    <property type="nucleotide sequence ID" value="NZ_JACHTE010000006.1"/>
</dbReference>